<evidence type="ECO:0000313" key="4">
    <source>
        <dbReference type="Proteomes" id="UP000002872"/>
    </source>
</evidence>
<protein>
    <submittedName>
        <fullName evidence="3">Uncharacterized protein</fullName>
    </submittedName>
</protein>
<dbReference type="OrthoDB" id="2195798at2759"/>
<dbReference type="VEuPathDB" id="MicrosporidiaDB:NEQG_01742"/>
<sequence>MIQSRKAPIKKIVLILSTVLVAGILILLPVLYMRNKPVTKADAPMQILIDEIDDTCEPITRKDATVLPFVIKGTFIHTPGVSSVYEKENIIPIRSLKTEEKIKSKPGLFQKIKKCFRRNSQETNKVPEMPTEEEKIDQLNSTKNILTNYDMSFIKKINGMKSREKQMSILEIRKMILKLATVLPSNVSLLDESSDLFWLTVYCSGDLLVDWMAYTLSAEELKSIKNEVEELFNSTEDSSVIRSELFKILKGFITKVSSNTGLGGQITEARESTTAILKAYKETQEMINGLEESCETEKLFLSLDVLSYLIPMTKESNDIISKTVSNVQRRLINMTEGIKVRQMNEYLCITKKYNSEIISAINLYMRFIADLEQYVGISTVEIENIKNIERINESTYAYDFKSDASASQVIKGANTIITKANALFKQYIHLLSIRDKENDYSIFILDDNAVIPEEVISSEVSNEENSNETPVQSIVE</sequence>
<reference evidence="3" key="1">
    <citation type="submission" date="2011-01" db="EMBL/GenBank/DDBJ databases">
        <title>The Genome Sequence of Nematocida parisii strain ERTm3.</title>
        <authorList>
            <consortium name="The Broad Institute Genome Sequencing Platform"/>
            <consortium name="The Broad Institute Genome Sequencing Center for Infectious Disease"/>
            <person name="Cuomo C."/>
            <person name="Troemel E."/>
            <person name="Young S.K."/>
            <person name="Zeng Q."/>
            <person name="Gargeya S."/>
            <person name="Fitzgerald M."/>
            <person name="Haas B."/>
            <person name="Abouelleil A."/>
            <person name="Alvarado L."/>
            <person name="Arachchi H.M."/>
            <person name="Berlin A."/>
            <person name="Chapman S.B."/>
            <person name="Gearin G."/>
            <person name="Goldberg J."/>
            <person name="Griggs A."/>
            <person name="Gujja S."/>
            <person name="Hansen M."/>
            <person name="Heiman D."/>
            <person name="Howarth C."/>
            <person name="Larimer J."/>
            <person name="Lui A."/>
            <person name="MacDonald P.J.P."/>
            <person name="McCowen C."/>
            <person name="Montmayeur A."/>
            <person name="Murphy C."/>
            <person name="Neiman D."/>
            <person name="Pearson M."/>
            <person name="Priest M."/>
            <person name="Roberts A."/>
            <person name="Saif S."/>
            <person name="Shea T."/>
            <person name="Sisk P."/>
            <person name="Stolte C."/>
            <person name="Sykes S."/>
            <person name="Wortman J."/>
            <person name="Nusbaum C."/>
            <person name="Birren B."/>
        </authorList>
    </citation>
    <scope>NUCLEOTIDE SEQUENCE</scope>
    <source>
        <strain evidence="3">ERTm3</strain>
    </source>
</reference>
<dbReference type="HOGENOM" id="CLU_045426_0_0_1"/>
<evidence type="ECO:0000313" key="3">
    <source>
        <dbReference type="EMBL" id="EIJ88298.1"/>
    </source>
</evidence>
<name>I3EGF1_NEMP3</name>
<proteinExistence type="predicted"/>
<organism evidence="3 4">
    <name type="scientific">Nematocida parisii (strain ERTm3)</name>
    <name type="common">Nematode killer fungus</name>
    <dbReference type="NCBI Taxonomy" id="935791"/>
    <lineage>
        <taxon>Eukaryota</taxon>
        <taxon>Fungi</taxon>
        <taxon>Fungi incertae sedis</taxon>
        <taxon>Microsporidia</taxon>
        <taxon>Nematocida</taxon>
    </lineage>
</organism>
<keyword evidence="2" id="KW-0472">Membrane</keyword>
<evidence type="ECO:0000256" key="2">
    <source>
        <dbReference type="SAM" id="Phobius"/>
    </source>
</evidence>
<keyword evidence="2" id="KW-1133">Transmembrane helix</keyword>
<keyword evidence="4" id="KW-1185">Reference proteome</keyword>
<dbReference type="OMA" id="FWLTVYC"/>
<dbReference type="AlphaFoldDB" id="I3EGF1"/>
<evidence type="ECO:0000256" key="1">
    <source>
        <dbReference type="SAM" id="MobiDB-lite"/>
    </source>
</evidence>
<dbReference type="Proteomes" id="UP000002872">
    <property type="component" value="Unassembled WGS sequence"/>
</dbReference>
<feature type="region of interest" description="Disordered" evidence="1">
    <location>
        <begin position="457"/>
        <end position="476"/>
    </location>
</feature>
<gene>
    <name evidence="3" type="ORF">NEQG_01742</name>
</gene>
<dbReference type="EMBL" id="GL870879">
    <property type="protein sequence ID" value="EIJ88298.1"/>
    <property type="molecule type" value="Genomic_DNA"/>
</dbReference>
<accession>I3EGF1</accession>
<feature type="transmembrane region" description="Helical" evidence="2">
    <location>
        <begin position="12"/>
        <end position="32"/>
    </location>
</feature>
<keyword evidence="2" id="KW-0812">Transmembrane</keyword>
<dbReference type="InParanoid" id="I3EGF1"/>